<protein>
    <submittedName>
        <fullName evidence="1">Uncharacterized protein</fullName>
    </submittedName>
</protein>
<organism evidence="1 2">
    <name type="scientific">Teratosphaeria nubilosa</name>
    <dbReference type="NCBI Taxonomy" id="161662"/>
    <lineage>
        <taxon>Eukaryota</taxon>
        <taxon>Fungi</taxon>
        <taxon>Dikarya</taxon>
        <taxon>Ascomycota</taxon>
        <taxon>Pezizomycotina</taxon>
        <taxon>Dothideomycetes</taxon>
        <taxon>Dothideomycetidae</taxon>
        <taxon>Mycosphaerellales</taxon>
        <taxon>Teratosphaeriaceae</taxon>
        <taxon>Teratosphaeria</taxon>
    </lineage>
</organism>
<accession>A0A6G1L6J2</accession>
<name>A0A6G1L6J2_9PEZI</name>
<evidence type="ECO:0000313" key="1">
    <source>
        <dbReference type="EMBL" id="KAF2768048.1"/>
    </source>
</evidence>
<keyword evidence="2" id="KW-1185">Reference proteome</keyword>
<dbReference type="OrthoDB" id="5372935at2759"/>
<dbReference type="Proteomes" id="UP000799436">
    <property type="component" value="Unassembled WGS sequence"/>
</dbReference>
<dbReference type="EMBL" id="ML995848">
    <property type="protein sequence ID" value="KAF2768048.1"/>
    <property type="molecule type" value="Genomic_DNA"/>
</dbReference>
<reference evidence="1" key="1">
    <citation type="journal article" date="2020" name="Stud. Mycol.">
        <title>101 Dothideomycetes genomes: a test case for predicting lifestyles and emergence of pathogens.</title>
        <authorList>
            <person name="Haridas S."/>
            <person name="Albert R."/>
            <person name="Binder M."/>
            <person name="Bloem J."/>
            <person name="Labutti K."/>
            <person name="Salamov A."/>
            <person name="Andreopoulos B."/>
            <person name="Baker S."/>
            <person name="Barry K."/>
            <person name="Bills G."/>
            <person name="Bluhm B."/>
            <person name="Cannon C."/>
            <person name="Castanera R."/>
            <person name="Culley D."/>
            <person name="Daum C."/>
            <person name="Ezra D."/>
            <person name="Gonzalez J."/>
            <person name="Henrissat B."/>
            <person name="Kuo A."/>
            <person name="Liang C."/>
            <person name="Lipzen A."/>
            <person name="Lutzoni F."/>
            <person name="Magnuson J."/>
            <person name="Mondo S."/>
            <person name="Nolan M."/>
            <person name="Ohm R."/>
            <person name="Pangilinan J."/>
            <person name="Park H.-J."/>
            <person name="Ramirez L."/>
            <person name="Alfaro M."/>
            <person name="Sun H."/>
            <person name="Tritt A."/>
            <person name="Yoshinaga Y."/>
            <person name="Zwiers L.-H."/>
            <person name="Turgeon B."/>
            <person name="Goodwin S."/>
            <person name="Spatafora J."/>
            <person name="Crous P."/>
            <person name="Grigoriev I."/>
        </authorList>
    </citation>
    <scope>NUCLEOTIDE SEQUENCE</scope>
    <source>
        <strain evidence="1">CBS 116005</strain>
    </source>
</reference>
<sequence length="166" mass="19406">MALSCNSGREMAKKDFVDWILANFHFLRSLASNQFVEPTSSGRTATSEKFRQEFHWALQTVHQDLPITVRQPYILGTKMYSISRTTGRRYLIHADILREEHQQGVFRFFDLPPELRSQVHRLIFEYDRPLHFEHTSRGPSNAAHFLQRHSDGSHIVLSKHKHILLG</sequence>
<dbReference type="AlphaFoldDB" id="A0A6G1L6J2"/>
<proteinExistence type="predicted"/>
<gene>
    <name evidence="1" type="ORF">EJ03DRAFT_328607</name>
</gene>
<evidence type="ECO:0000313" key="2">
    <source>
        <dbReference type="Proteomes" id="UP000799436"/>
    </source>
</evidence>